<reference evidence="1 4" key="2">
    <citation type="submission" date="2020-08" db="EMBL/GenBank/DDBJ databases">
        <title>Genomic Encyclopedia of Type Strains, Phase IV (KMG-IV): sequencing the most valuable type-strain genomes for metagenomic binning, comparative biology and taxonomic classification.</title>
        <authorList>
            <person name="Goeker M."/>
        </authorList>
    </citation>
    <scope>NUCLEOTIDE SEQUENCE [LARGE SCALE GENOMIC DNA]</scope>
    <source>
        <strain evidence="1 4">DSM 11525</strain>
    </source>
</reference>
<evidence type="ECO:0008006" key="5">
    <source>
        <dbReference type="Google" id="ProtNLM"/>
    </source>
</evidence>
<name>A0A6P1T7A9_9GAMM</name>
<protein>
    <recommendedName>
        <fullName evidence="5">PepSY domain-containing protein</fullName>
    </recommendedName>
</protein>
<gene>
    <name evidence="2" type="ORF">GTQ55_06675</name>
    <name evidence="1" type="ORF">HNQ53_001057</name>
</gene>
<proteinExistence type="predicted"/>
<evidence type="ECO:0000313" key="4">
    <source>
        <dbReference type="Proteomes" id="UP000563601"/>
    </source>
</evidence>
<evidence type="ECO:0000313" key="2">
    <source>
        <dbReference type="EMBL" id="QHQ38704.1"/>
    </source>
</evidence>
<dbReference type="RefSeq" id="WP_161858032.1">
    <property type="nucleotide sequence ID" value="NZ_CP047491.1"/>
</dbReference>
<evidence type="ECO:0000313" key="3">
    <source>
        <dbReference type="Proteomes" id="UP000464675"/>
    </source>
</evidence>
<organism evidence="1 4">
    <name type="scientific">Microbulbifer hydrolyticus</name>
    <dbReference type="NCBI Taxonomy" id="48074"/>
    <lineage>
        <taxon>Bacteria</taxon>
        <taxon>Pseudomonadati</taxon>
        <taxon>Pseudomonadota</taxon>
        <taxon>Gammaproteobacteria</taxon>
        <taxon>Cellvibrionales</taxon>
        <taxon>Microbulbiferaceae</taxon>
        <taxon>Microbulbifer</taxon>
    </lineage>
</organism>
<keyword evidence="3" id="KW-1185">Reference proteome</keyword>
<accession>A0A6P1T7A9</accession>
<dbReference type="EMBL" id="CP047491">
    <property type="protein sequence ID" value="QHQ38704.1"/>
    <property type="molecule type" value="Genomic_DNA"/>
</dbReference>
<reference evidence="2 3" key="1">
    <citation type="submission" date="2020-01" db="EMBL/GenBank/DDBJ databases">
        <title>The possibility of degradation of plastic by Microbulbifer hydrolyticus IRE-31.</title>
        <authorList>
            <person name="Liu L."/>
        </authorList>
    </citation>
    <scope>NUCLEOTIDE SEQUENCE [LARGE SCALE GENOMIC DNA]</scope>
    <source>
        <strain evidence="2 3">IRE-31</strain>
    </source>
</reference>
<dbReference type="OrthoDB" id="5737057at2"/>
<sequence length="148" mass="16233">MLFAARIERPGTQSGKTRQSATAGALALTLLLLATATYAQQPGPFGANDFQFSGPPQSAIPPELYGPDLDGSTPDEVALSAGAVRLRLQRLGFHSFSQMQFRNGYWSVVAYHGQKKRQLTVNPETGALRSDRPYCNNRCNHYQIADEF</sequence>
<evidence type="ECO:0000313" key="1">
    <source>
        <dbReference type="EMBL" id="MBB5210869.1"/>
    </source>
</evidence>
<dbReference type="AlphaFoldDB" id="A0A6P1T7A9"/>
<dbReference type="Proteomes" id="UP000464675">
    <property type="component" value="Chromosome"/>
</dbReference>
<dbReference type="Proteomes" id="UP000563601">
    <property type="component" value="Unassembled WGS sequence"/>
</dbReference>
<dbReference type="EMBL" id="JACHHR010000001">
    <property type="protein sequence ID" value="MBB5210869.1"/>
    <property type="molecule type" value="Genomic_DNA"/>
</dbReference>